<dbReference type="EMBL" id="CAJNOG010006616">
    <property type="protein sequence ID" value="CAF1561222.1"/>
    <property type="molecule type" value="Genomic_DNA"/>
</dbReference>
<evidence type="ECO:0000313" key="2">
    <source>
        <dbReference type="Proteomes" id="UP000663845"/>
    </source>
</evidence>
<reference evidence="1" key="1">
    <citation type="submission" date="2021-02" db="EMBL/GenBank/DDBJ databases">
        <authorList>
            <person name="Nowell W R."/>
        </authorList>
    </citation>
    <scope>NUCLEOTIDE SEQUENCE</scope>
</reference>
<organism evidence="1 2">
    <name type="scientific">Adineta steineri</name>
    <dbReference type="NCBI Taxonomy" id="433720"/>
    <lineage>
        <taxon>Eukaryota</taxon>
        <taxon>Metazoa</taxon>
        <taxon>Spiralia</taxon>
        <taxon>Gnathifera</taxon>
        <taxon>Rotifera</taxon>
        <taxon>Eurotatoria</taxon>
        <taxon>Bdelloidea</taxon>
        <taxon>Adinetida</taxon>
        <taxon>Adinetidae</taxon>
        <taxon>Adineta</taxon>
    </lineage>
</organism>
<evidence type="ECO:0000313" key="1">
    <source>
        <dbReference type="EMBL" id="CAF1561222.1"/>
    </source>
</evidence>
<comment type="caution">
    <text evidence="1">The sequence shown here is derived from an EMBL/GenBank/DDBJ whole genome shotgun (WGS) entry which is preliminary data.</text>
</comment>
<accession>A0A815XSI1</accession>
<protein>
    <submittedName>
        <fullName evidence="1">Uncharacterized protein</fullName>
    </submittedName>
</protein>
<feature type="non-terminal residue" evidence="1">
    <location>
        <position position="1"/>
    </location>
</feature>
<name>A0A815XSI1_9BILA</name>
<dbReference type="Proteomes" id="UP000663845">
    <property type="component" value="Unassembled WGS sequence"/>
</dbReference>
<gene>
    <name evidence="1" type="ORF">JYZ213_LOCUS46892</name>
</gene>
<proteinExistence type="predicted"/>
<dbReference type="AlphaFoldDB" id="A0A815XSI1"/>
<sequence>PKSGDPCELSTKFNKSA</sequence>